<evidence type="ECO:0000256" key="15">
    <source>
        <dbReference type="RuleBase" id="RU004249"/>
    </source>
</evidence>
<dbReference type="GO" id="GO:0005524">
    <property type="term" value="F:ATP binding"/>
    <property type="evidence" value="ECO:0007669"/>
    <property type="project" value="UniProtKB-KW"/>
</dbReference>
<keyword evidence="11" id="KW-0457">Lysine biosynthesis</keyword>
<feature type="binding site" evidence="13">
    <location>
        <begin position="5"/>
        <end position="8"/>
    </location>
    <ligand>
        <name>ATP</name>
        <dbReference type="ChEBI" id="CHEBI:30616"/>
    </ligand>
</feature>
<dbReference type="UniPathway" id="UPA00051">
    <property type="reaction ID" value="UER00462"/>
</dbReference>
<dbReference type="SUPFAM" id="SSF53633">
    <property type="entry name" value="Carbamate kinase-like"/>
    <property type="match status" value="1"/>
</dbReference>
<dbReference type="GO" id="GO:0005829">
    <property type="term" value="C:cytosol"/>
    <property type="evidence" value="ECO:0007669"/>
    <property type="project" value="TreeGrafter"/>
</dbReference>
<evidence type="ECO:0000256" key="14">
    <source>
        <dbReference type="RuleBase" id="RU003448"/>
    </source>
</evidence>
<dbReference type="InterPro" id="IPR005260">
    <property type="entry name" value="Asp_kin_monofn"/>
</dbReference>
<dbReference type="CDD" id="cd04245">
    <property type="entry name" value="AAK_AKiii-YclM-BS"/>
    <property type="match status" value="1"/>
</dbReference>
<comment type="similarity">
    <text evidence="5 14">Belongs to the aspartokinase family.</text>
</comment>
<dbReference type="Pfam" id="PF22468">
    <property type="entry name" value="ACT_9"/>
    <property type="match status" value="1"/>
</dbReference>
<dbReference type="OrthoDB" id="9799110at2"/>
<dbReference type="GO" id="GO:0009088">
    <property type="term" value="P:threonine biosynthetic process"/>
    <property type="evidence" value="ECO:0007669"/>
    <property type="project" value="UniProtKB-UniPathway"/>
</dbReference>
<keyword evidence="18" id="KW-1185">Reference proteome</keyword>
<keyword evidence="10" id="KW-0220">Diaminopimelate biosynthesis</keyword>
<comment type="pathway">
    <text evidence="3 15">Amino-acid biosynthesis; L-methionine biosynthesis via de novo pathway; L-homoserine from L-aspartate: step 1/3.</text>
</comment>
<reference evidence="17 18" key="1">
    <citation type="submission" date="2017-02" db="EMBL/GenBank/DDBJ databases">
        <authorList>
            <person name="Peterson S.W."/>
        </authorList>
    </citation>
    <scope>NUCLEOTIDE SEQUENCE [LARGE SCALE GENOMIC DNA]</scope>
    <source>
        <strain evidence="17 18">ATCC BAA-1030</strain>
    </source>
</reference>
<keyword evidence="7 13" id="KW-0547">Nucleotide-binding</keyword>
<dbReference type="PROSITE" id="PS00324">
    <property type="entry name" value="ASPARTOKINASE"/>
    <property type="match status" value="1"/>
</dbReference>
<dbReference type="FunFam" id="3.40.1160.10:FF:000027">
    <property type="entry name" value="Aspartokinase"/>
    <property type="match status" value="1"/>
</dbReference>
<comment type="pathway">
    <text evidence="2 15">Amino-acid biosynthesis; L-lysine biosynthesis via DAP pathway; (S)-tetrahydrodipicolinate from L-aspartate: step 1/4.</text>
</comment>
<keyword evidence="9 13" id="KW-0067">ATP-binding</keyword>
<feature type="binding site" evidence="13">
    <location>
        <position position="49"/>
    </location>
    <ligand>
        <name>substrate</name>
    </ligand>
</feature>
<dbReference type="RefSeq" id="WP_078807104.1">
    <property type="nucleotide sequence ID" value="NZ_FUXI01000011.1"/>
</dbReference>
<keyword evidence="6 14" id="KW-0808">Transferase</keyword>
<comment type="catalytic activity">
    <reaction evidence="12 14">
        <text>L-aspartate + ATP = 4-phospho-L-aspartate + ADP</text>
        <dbReference type="Rhea" id="RHEA:23776"/>
        <dbReference type="ChEBI" id="CHEBI:29991"/>
        <dbReference type="ChEBI" id="CHEBI:30616"/>
        <dbReference type="ChEBI" id="CHEBI:57535"/>
        <dbReference type="ChEBI" id="CHEBI:456216"/>
        <dbReference type="EC" id="2.7.2.4"/>
    </reaction>
</comment>
<dbReference type="InterPro" id="IPR001341">
    <property type="entry name" value="Asp_kinase"/>
</dbReference>
<accession>A0A1T4MQ31</accession>
<dbReference type="GO" id="GO:0009090">
    <property type="term" value="P:homoserine biosynthetic process"/>
    <property type="evidence" value="ECO:0007669"/>
    <property type="project" value="TreeGrafter"/>
</dbReference>
<feature type="binding site" evidence="13">
    <location>
        <begin position="219"/>
        <end position="220"/>
    </location>
    <ligand>
        <name>ATP</name>
        <dbReference type="ChEBI" id="CHEBI:30616"/>
    </ligand>
</feature>
<evidence type="ECO:0000256" key="4">
    <source>
        <dbReference type="ARBA" id="ARBA00005139"/>
    </source>
</evidence>
<dbReference type="Pfam" id="PF00696">
    <property type="entry name" value="AA_kinase"/>
    <property type="match status" value="1"/>
</dbReference>
<dbReference type="GO" id="GO:0009089">
    <property type="term" value="P:lysine biosynthetic process via diaminopimelate"/>
    <property type="evidence" value="ECO:0007669"/>
    <property type="project" value="UniProtKB-UniPathway"/>
</dbReference>
<dbReference type="Gene3D" id="1.20.120.1320">
    <property type="entry name" value="Aspartokinase, catalytic domain"/>
    <property type="match status" value="1"/>
</dbReference>
<evidence type="ECO:0000259" key="16">
    <source>
        <dbReference type="PROSITE" id="PS51671"/>
    </source>
</evidence>
<dbReference type="EC" id="2.7.2.4" evidence="14"/>
<evidence type="ECO:0000256" key="12">
    <source>
        <dbReference type="ARBA" id="ARBA00047872"/>
    </source>
</evidence>
<evidence type="ECO:0000256" key="7">
    <source>
        <dbReference type="ARBA" id="ARBA00022741"/>
    </source>
</evidence>
<comment type="function">
    <text evidence="1">Catalyzes the phosphorylation of the beta-carboxyl group of aspartic acid with ATP to yield 4-phospho-L-aspartate, which is involved in the branched biosynthetic pathway leading to the biosynthesis of amino acids threonine, isoleucine and methionine.</text>
</comment>
<feature type="domain" description="ACT" evidence="16">
    <location>
        <begin position="389"/>
        <end position="449"/>
    </location>
</feature>
<dbReference type="GO" id="GO:0004072">
    <property type="term" value="F:aspartate kinase activity"/>
    <property type="evidence" value="ECO:0007669"/>
    <property type="project" value="UniProtKB-EC"/>
</dbReference>
<keyword evidence="8 14" id="KW-0418">Kinase</keyword>
<dbReference type="NCBIfam" id="NF006540">
    <property type="entry name" value="PRK09034.1"/>
    <property type="match status" value="1"/>
</dbReference>
<dbReference type="EMBL" id="FUXI01000011">
    <property type="protein sequence ID" value="SJZ69132.1"/>
    <property type="molecule type" value="Genomic_DNA"/>
</dbReference>
<dbReference type="SUPFAM" id="SSF55021">
    <property type="entry name" value="ACT-like"/>
    <property type="match status" value="2"/>
</dbReference>
<dbReference type="FunFam" id="3.30.2130.10:FF:000001">
    <property type="entry name" value="Bifunctional aspartokinase/homoserine dehydrogenase"/>
    <property type="match status" value="1"/>
</dbReference>
<feature type="binding site" evidence="13">
    <location>
        <position position="120"/>
    </location>
    <ligand>
        <name>substrate</name>
    </ligand>
</feature>
<dbReference type="InterPro" id="IPR045865">
    <property type="entry name" value="ACT-like_dom_sf"/>
</dbReference>
<dbReference type="InterPro" id="IPR035804">
    <property type="entry name" value="AKIII_YclM_N"/>
</dbReference>
<evidence type="ECO:0000313" key="18">
    <source>
        <dbReference type="Proteomes" id="UP000190328"/>
    </source>
</evidence>
<evidence type="ECO:0000256" key="9">
    <source>
        <dbReference type="ARBA" id="ARBA00022840"/>
    </source>
</evidence>
<evidence type="ECO:0000256" key="3">
    <source>
        <dbReference type="ARBA" id="ARBA00004986"/>
    </source>
</evidence>
<evidence type="ECO:0000313" key="17">
    <source>
        <dbReference type="EMBL" id="SJZ69132.1"/>
    </source>
</evidence>
<dbReference type="PANTHER" id="PTHR21499">
    <property type="entry name" value="ASPARTATE KINASE"/>
    <property type="match status" value="1"/>
</dbReference>
<evidence type="ECO:0000256" key="11">
    <source>
        <dbReference type="ARBA" id="ARBA00023154"/>
    </source>
</evidence>
<dbReference type="GO" id="GO:0019877">
    <property type="term" value="P:diaminopimelate biosynthetic process"/>
    <property type="evidence" value="ECO:0007669"/>
    <property type="project" value="UniProtKB-KW"/>
</dbReference>
<dbReference type="CDD" id="cd04911">
    <property type="entry name" value="ACT_AKiii-YclM-BS_1"/>
    <property type="match status" value="1"/>
</dbReference>
<dbReference type="UniPathway" id="UPA00034">
    <property type="reaction ID" value="UER00015"/>
</dbReference>
<dbReference type="Gene3D" id="3.40.1160.10">
    <property type="entry name" value="Acetylglutamate kinase-like"/>
    <property type="match status" value="1"/>
</dbReference>
<comment type="pathway">
    <text evidence="4 15">Amino-acid biosynthesis; L-threonine biosynthesis; L-threonine from L-aspartate: step 1/5.</text>
</comment>
<evidence type="ECO:0000256" key="8">
    <source>
        <dbReference type="ARBA" id="ARBA00022777"/>
    </source>
</evidence>
<organism evidence="17 18">
    <name type="scientific">Pilibacter termitis</name>
    <dbReference type="NCBI Taxonomy" id="263852"/>
    <lineage>
        <taxon>Bacteria</taxon>
        <taxon>Bacillati</taxon>
        <taxon>Bacillota</taxon>
        <taxon>Bacilli</taxon>
        <taxon>Lactobacillales</taxon>
        <taxon>Enterococcaceae</taxon>
        <taxon>Pilibacter</taxon>
    </lineage>
</organism>
<dbReference type="PIRSF" id="PIRSF000726">
    <property type="entry name" value="Asp_kin"/>
    <property type="match status" value="1"/>
</dbReference>
<proteinExistence type="inferred from homology"/>
<gene>
    <name evidence="17" type="ORF">SAMN02745116_01172</name>
</gene>
<dbReference type="InterPro" id="IPR002912">
    <property type="entry name" value="ACT_dom"/>
</dbReference>
<evidence type="ECO:0000256" key="13">
    <source>
        <dbReference type="PIRSR" id="PIRSR000726-1"/>
    </source>
</evidence>
<dbReference type="CDD" id="cd04916">
    <property type="entry name" value="ACT_AKiii-YclM-BS_2"/>
    <property type="match status" value="1"/>
</dbReference>
<dbReference type="PANTHER" id="PTHR21499:SF67">
    <property type="entry name" value="ASPARTOKINASE 3"/>
    <property type="match status" value="1"/>
</dbReference>
<dbReference type="InterPro" id="IPR018042">
    <property type="entry name" value="Aspartate_kinase_CS"/>
</dbReference>
<evidence type="ECO:0000256" key="2">
    <source>
        <dbReference type="ARBA" id="ARBA00004766"/>
    </source>
</evidence>
<dbReference type="Proteomes" id="UP000190328">
    <property type="component" value="Unassembled WGS sequence"/>
</dbReference>
<dbReference type="AlphaFoldDB" id="A0A1T4MQ31"/>
<dbReference type="InterPro" id="IPR036393">
    <property type="entry name" value="AceGlu_kinase-like_sf"/>
</dbReference>
<dbReference type="InterPro" id="IPR042199">
    <property type="entry name" value="AsparK_Bifunc_asparK/hSer_DH"/>
</dbReference>
<dbReference type="InterPro" id="IPR001048">
    <property type="entry name" value="Asp/Glu/Uridylate_kinase"/>
</dbReference>
<name>A0A1T4MQ31_9ENTE</name>
<dbReference type="STRING" id="263852.SAMN02745116_01172"/>
<dbReference type="PROSITE" id="PS51671">
    <property type="entry name" value="ACT"/>
    <property type="match status" value="1"/>
</dbReference>
<evidence type="ECO:0000256" key="6">
    <source>
        <dbReference type="ARBA" id="ARBA00022679"/>
    </source>
</evidence>
<protein>
    <recommendedName>
        <fullName evidence="14">Aspartokinase</fullName>
        <ecNumber evidence="14">2.7.2.4</ecNumber>
    </recommendedName>
</protein>
<evidence type="ECO:0000256" key="1">
    <source>
        <dbReference type="ARBA" id="ARBA00003121"/>
    </source>
</evidence>
<dbReference type="NCBIfam" id="TIGR00657">
    <property type="entry name" value="asp_kinases"/>
    <property type="match status" value="1"/>
</dbReference>
<evidence type="ECO:0000256" key="10">
    <source>
        <dbReference type="ARBA" id="ARBA00022915"/>
    </source>
</evidence>
<evidence type="ECO:0000256" key="5">
    <source>
        <dbReference type="ARBA" id="ARBA00010122"/>
    </source>
</evidence>
<keyword evidence="15" id="KW-0028">Amino-acid biosynthesis</keyword>
<dbReference type="UniPathway" id="UPA00050">
    <property type="reaction ID" value="UER00461"/>
</dbReference>
<dbReference type="InterPro" id="IPR054352">
    <property type="entry name" value="ACT_Aspartokinase"/>
</dbReference>
<dbReference type="Gene3D" id="3.30.2130.10">
    <property type="entry name" value="VC0802-like"/>
    <property type="match status" value="1"/>
</dbReference>
<sequence length="449" mass="49670">MKVVKFGGSSVANAVQLEKVLDIVKSDEKRKIVIVSAPGKVTEADIKVTDLLIEYYDLYESEQDTTEIIEKIIQRYASMVEELQIEKSVLEDIATSIKGLATLERGDNPYLRDTFLSAGEDNSAKLIAVFFQSRGVKSRYISPKEAGLIVTSEPSNARVLESSYANLAKLKNFEEVLVIPGFFGVTETGNVCTFSRGGSDVTGSILAAGVEAELYENFTDVDGIFAAHPGVVHEPMSIQELTYKEMRELAYAGFTVIHDEALFPVYQAKIPVVIKNTNNPTHAGTKILASRTEKELAVVGIAGDDGFASLNISKYLMNRELGFGRKVLEILEKFDISFEHMPSGIDDISVIMRERYLTEEKEQLILEEIKKVLAPDEIYFEHNLSILMIVGEGMREKIGVTAKGTTALSKRGINLELINQGSSEVSVMFGIKSDKEKAAIRALYETYFN</sequence>